<accession>A0AAN9SNP6</accession>
<reference evidence="3 4" key="1">
    <citation type="submission" date="2024-01" db="EMBL/GenBank/DDBJ databases">
        <title>The genomes of 5 underutilized Papilionoideae crops provide insights into root nodulation and disease resistanc.</title>
        <authorList>
            <person name="Jiang F."/>
        </authorList>
    </citation>
    <scope>NUCLEOTIDE SEQUENCE [LARGE SCALE GENOMIC DNA]</scope>
    <source>
        <strain evidence="3">DUOXIRENSHENG_FW03</strain>
        <tissue evidence="3">Leaves</tissue>
    </source>
</reference>
<feature type="transmembrane region" description="Helical" evidence="1">
    <location>
        <begin position="33"/>
        <end position="50"/>
    </location>
</feature>
<keyword evidence="1" id="KW-0472">Membrane</keyword>
<name>A0AAN9SNP6_PSOTE</name>
<keyword evidence="1" id="KW-0812">Transmembrane</keyword>
<dbReference type="EMBL" id="JAYMYS010000003">
    <property type="protein sequence ID" value="KAK7401465.1"/>
    <property type="molecule type" value="Genomic_DNA"/>
</dbReference>
<sequence>MLIWSLFSAAIWFAMIMQTGTSSLSILNLNNPLNFALLAVSFSCYVFFDIKFIHEIFHGYASFGTWLHNLQFNNLISLFSFCQPFKLMSML</sequence>
<evidence type="ECO:0000313" key="4">
    <source>
        <dbReference type="Proteomes" id="UP001386955"/>
    </source>
</evidence>
<keyword evidence="2" id="KW-0732">Signal</keyword>
<proteinExistence type="predicted"/>
<dbReference type="Proteomes" id="UP001386955">
    <property type="component" value="Unassembled WGS sequence"/>
</dbReference>
<comment type="caution">
    <text evidence="3">The sequence shown here is derived from an EMBL/GenBank/DDBJ whole genome shotgun (WGS) entry which is preliminary data.</text>
</comment>
<evidence type="ECO:0000256" key="2">
    <source>
        <dbReference type="SAM" id="SignalP"/>
    </source>
</evidence>
<feature type="chain" id="PRO_5042835106" evidence="2">
    <location>
        <begin position="23"/>
        <end position="91"/>
    </location>
</feature>
<organism evidence="3 4">
    <name type="scientific">Psophocarpus tetragonolobus</name>
    <name type="common">Winged bean</name>
    <name type="synonym">Dolichos tetragonolobus</name>
    <dbReference type="NCBI Taxonomy" id="3891"/>
    <lineage>
        <taxon>Eukaryota</taxon>
        <taxon>Viridiplantae</taxon>
        <taxon>Streptophyta</taxon>
        <taxon>Embryophyta</taxon>
        <taxon>Tracheophyta</taxon>
        <taxon>Spermatophyta</taxon>
        <taxon>Magnoliopsida</taxon>
        <taxon>eudicotyledons</taxon>
        <taxon>Gunneridae</taxon>
        <taxon>Pentapetalae</taxon>
        <taxon>rosids</taxon>
        <taxon>fabids</taxon>
        <taxon>Fabales</taxon>
        <taxon>Fabaceae</taxon>
        <taxon>Papilionoideae</taxon>
        <taxon>50 kb inversion clade</taxon>
        <taxon>NPAAA clade</taxon>
        <taxon>indigoferoid/millettioid clade</taxon>
        <taxon>Phaseoleae</taxon>
        <taxon>Psophocarpus</taxon>
    </lineage>
</organism>
<gene>
    <name evidence="3" type="ORF">VNO78_12974</name>
</gene>
<keyword evidence="4" id="KW-1185">Reference proteome</keyword>
<evidence type="ECO:0000256" key="1">
    <source>
        <dbReference type="SAM" id="Phobius"/>
    </source>
</evidence>
<evidence type="ECO:0000313" key="3">
    <source>
        <dbReference type="EMBL" id="KAK7401465.1"/>
    </source>
</evidence>
<dbReference type="AlphaFoldDB" id="A0AAN9SNP6"/>
<feature type="signal peptide" evidence="2">
    <location>
        <begin position="1"/>
        <end position="22"/>
    </location>
</feature>
<protein>
    <submittedName>
        <fullName evidence="3">Uncharacterized protein</fullName>
    </submittedName>
</protein>
<keyword evidence="1" id="KW-1133">Transmembrane helix</keyword>